<dbReference type="AlphaFoldDB" id="A0A084VMS5"/>
<feature type="compositionally biased region" description="Basic and acidic residues" evidence="1">
    <location>
        <begin position="175"/>
        <end position="197"/>
    </location>
</feature>
<dbReference type="EnsemblMetazoa" id="ASIC006620-RA">
    <property type="protein sequence ID" value="ASIC006620-PA"/>
    <property type="gene ID" value="ASIC006620"/>
</dbReference>
<dbReference type="Proteomes" id="UP000030765">
    <property type="component" value="Unassembled WGS sequence"/>
</dbReference>
<dbReference type="EMBL" id="KE524975">
    <property type="protein sequence ID" value="KFB39269.1"/>
    <property type="molecule type" value="Genomic_DNA"/>
</dbReference>
<dbReference type="EMBL" id="ATLV01014624">
    <property type="status" value="NOT_ANNOTATED_CDS"/>
    <property type="molecule type" value="Genomic_DNA"/>
</dbReference>
<dbReference type="VEuPathDB" id="VectorBase:ASIC006620"/>
<accession>A0A084VMS5</accession>
<proteinExistence type="predicted"/>
<evidence type="ECO:0000256" key="1">
    <source>
        <dbReference type="SAM" id="MobiDB-lite"/>
    </source>
</evidence>
<gene>
    <name evidence="2" type="ORF">ZHAS_00006620</name>
</gene>
<feature type="region of interest" description="Disordered" evidence="1">
    <location>
        <begin position="141"/>
        <end position="197"/>
    </location>
</feature>
<keyword evidence="4" id="KW-1185">Reference proteome</keyword>
<name>A0A084VMS5_ANOSI</name>
<reference evidence="2 4" key="1">
    <citation type="journal article" date="2014" name="BMC Genomics">
        <title>Genome sequence of Anopheles sinensis provides insight into genetics basis of mosquito competence for malaria parasites.</title>
        <authorList>
            <person name="Zhou D."/>
            <person name="Zhang D."/>
            <person name="Ding G."/>
            <person name="Shi L."/>
            <person name="Hou Q."/>
            <person name="Ye Y."/>
            <person name="Xu Y."/>
            <person name="Zhou H."/>
            <person name="Xiong C."/>
            <person name="Li S."/>
            <person name="Yu J."/>
            <person name="Hong S."/>
            <person name="Yu X."/>
            <person name="Zou P."/>
            <person name="Chen C."/>
            <person name="Chang X."/>
            <person name="Wang W."/>
            <person name="Lv Y."/>
            <person name="Sun Y."/>
            <person name="Ma L."/>
            <person name="Shen B."/>
            <person name="Zhu C."/>
        </authorList>
    </citation>
    <scope>NUCLEOTIDE SEQUENCE [LARGE SCALE GENOMIC DNA]</scope>
</reference>
<sequence>MNKETTVLSGLRPSVGYLDEKDAARATAFPLLEATHFTRSVNDGNQTDVPDLGLPGVSLTSYQKVAAVFSSVLCIYRGKKGSENPGSAFTTHHQLSNSPYPANPNPGCDETFSLAGKILVEKSFRLGCFCNKIEKPFGSWQPRKTSRGQSIDQAGLGGRCGTETSENSSQTRSSHGVDLRSAEDSEPKQTTSPHERVDSVCSLGELFPFRPKDTDCVVEGRRISARDLFPLLPLKATTHEHGGHARNNLRLIAPAINRESYILLDALPGASPTSSIADEGKIPCNVEEIVCHMTFWGARFGCRHACR</sequence>
<evidence type="ECO:0000313" key="2">
    <source>
        <dbReference type="EMBL" id="KFB39269.1"/>
    </source>
</evidence>
<evidence type="ECO:0000313" key="3">
    <source>
        <dbReference type="EnsemblMetazoa" id="ASIC006620-PA"/>
    </source>
</evidence>
<reference evidence="3" key="2">
    <citation type="submission" date="2020-05" db="UniProtKB">
        <authorList>
            <consortium name="EnsemblMetazoa"/>
        </authorList>
    </citation>
    <scope>IDENTIFICATION</scope>
</reference>
<feature type="compositionally biased region" description="Polar residues" evidence="1">
    <location>
        <begin position="162"/>
        <end position="174"/>
    </location>
</feature>
<organism evidence="2">
    <name type="scientific">Anopheles sinensis</name>
    <name type="common">Mosquito</name>
    <dbReference type="NCBI Taxonomy" id="74873"/>
    <lineage>
        <taxon>Eukaryota</taxon>
        <taxon>Metazoa</taxon>
        <taxon>Ecdysozoa</taxon>
        <taxon>Arthropoda</taxon>
        <taxon>Hexapoda</taxon>
        <taxon>Insecta</taxon>
        <taxon>Pterygota</taxon>
        <taxon>Neoptera</taxon>
        <taxon>Endopterygota</taxon>
        <taxon>Diptera</taxon>
        <taxon>Nematocera</taxon>
        <taxon>Culicoidea</taxon>
        <taxon>Culicidae</taxon>
        <taxon>Anophelinae</taxon>
        <taxon>Anopheles</taxon>
    </lineage>
</organism>
<protein>
    <submittedName>
        <fullName evidence="2 3">Tail Collar domain protein</fullName>
    </submittedName>
</protein>
<evidence type="ECO:0000313" key="4">
    <source>
        <dbReference type="Proteomes" id="UP000030765"/>
    </source>
</evidence>